<evidence type="ECO:0000313" key="2">
    <source>
        <dbReference type="Proteomes" id="UP000775213"/>
    </source>
</evidence>
<sequence length="194" mass="21842">MPKISPHNSRRIVHRYLRRYFRRILSTRNFNDEQENPIRRRGVQHERVAQNSANANKINLSSRYGSCELNSEIEGSGTSPPVGSGKPPGLLGHKHVIFLSRKGLHLKTETLKLMRESLVKLLDQNIQVEFTPKDLVSCLPDIFLKAQVKQGGNDNSSDGFVESTPPVLKPLRNVVAAHSNYSVCEAVLKPLQRN</sequence>
<organism evidence="1 2">
    <name type="scientific">Dendrobium chrysotoxum</name>
    <name type="common">Orchid</name>
    <dbReference type="NCBI Taxonomy" id="161865"/>
    <lineage>
        <taxon>Eukaryota</taxon>
        <taxon>Viridiplantae</taxon>
        <taxon>Streptophyta</taxon>
        <taxon>Embryophyta</taxon>
        <taxon>Tracheophyta</taxon>
        <taxon>Spermatophyta</taxon>
        <taxon>Magnoliopsida</taxon>
        <taxon>Liliopsida</taxon>
        <taxon>Asparagales</taxon>
        <taxon>Orchidaceae</taxon>
        <taxon>Epidendroideae</taxon>
        <taxon>Malaxideae</taxon>
        <taxon>Dendrobiinae</taxon>
        <taxon>Dendrobium</taxon>
    </lineage>
</organism>
<dbReference type="AlphaFoldDB" id="A0AAV7GVG2"/>
<protein>
    <submittedName>
        <fullName evidence="1">Uncharacterized protein</fullName>
    </submittedName>
</protein>
<dbReference type="Proteomes" id="UP000775213">
    <property type="component" value="Unassembled WGS sequence"/>
</dbReference>
<accession>A0AAV7GVG2</accession>
<keyword evidence="2" id="KW-1185">Reference proteome</keyword>
<name>A0AAV7GVG2_DENCH</name>
<dbReference type="EMBL" id="JAGFBR010000011">
    <property type="protein sequence ID" value="KAH0459698.1"/>
    <property type="molecule type" value="Genomic_DNA"/>
</dbReference>
<proteinExistence type="predicted"/>
<reference evidence="1 2" key="1">
    <citation type="journal article" date="2021" name="Hortic Res">
        <title>Chromosome-scale assembly of the Dendrobium chrysotoxum genome enhances the understanding of orchid evolution.</title>
        <authorList>
            <person name="Zhang Y."/>
            <person name="Zhang G.Q."/>
            <person name="Zhang D."/>
            <person name="Liu X.D."/>
            <person name="Xu X.Y."/>
            <person name="Sun W.H."/>
            <person name="Yu X."/>
            <person name="Zhu X."/>
            <person name="Wang Z.W."/>
            <person name="Zhao X."/>
            <person name="Zhong W.Y."/>
            <person name="Chen H."/>
            <person name="Yin W.L."/>
            <person name="Huang T."/>
            <person name="Niu S.C."/>
            <person name="Liu Z.J."/>
        </authorList>
    </citation>
    <scope>NUCLEOTIDE SEQUENCE [LARGE SCALE GENOMIC DNA]</scope>
    <source>
        <strain evidence="1">Lindl</strain>
    </source>
</reference>
<gene>
    <name evidence="1" type="ORF">IEQ34_012512</name>
</gene>
<comment type="caution">
    <text evidence="1">The sequence shown here is derived from an EMBL/GenBank/DDBJ whole genome shotgun (WGS) entry which is preliminary data.</text>
</comment>
<evidence type="ECO:0000313" key="1">
    <source>
        <dbReference type="EMBL" id="KAH0459698.1"/>
    </source>
</evidence>